<proteinExistence type="predicted"/>
<evidence type="ECO:0000313" key="2">
    <source>
        <dbReference type="EMBL" id="TEB45499.1"/>
    </source>
</evidence>
<dbReference type="RefSeq" id="WP_132037676.1">
    <property type="nucleotide sequence ID" value="NZ_SLWA01000010.1"/>
</dbReference>
<dbReference type="Proteomes" id="UP000298340">
    <property type="component" value="Unassembled WGS sequence"/>
</dbReference>
<dbReference type="EMBL" id="SLWA01000010">
    <property type="protein sequence ID" value="TCN52536.1"/>
    <property type="molecule type" value="Genomic_DNA"/>
</dbReference>
<reference evidence="1" key="3">
    <citation type="submission" date="2019-03" db="EMBL/GenBank/DDBJ databases">
        <authorList>
            <person name="Whitman W."/>
            <person name="Huntemann M."/>
            <person name="Clum A."/>
            <person name="Pillay M."/>
            <person name="Palaniappan K."/>
            <person name="Varghese N."/>
            <person name="Mikhailova N."/>
            <person name="Stamatis D."/>
            <person name="Reddy T."/>
            <person name="Daum C."/>
            <person name="Shapiro N."/>
            <person name="Ivanova N."/>
            <person name="Kyrpides N."/>
            <person name="Woyke T."/>
        </authorList>
    </citation>
    <scope>NUCLEOTIDE SEQUENCE</scope>
    <source>
        <strain evidence="1">P5626</strain>
    </source>
</reference>
<name>A0A4Y7UI05_9FLAO</name>
<dbReference type="AlphaFoldDB" id="A0A4Y7UI05"/>
<evidence type="ECO:0000313" key="4">
    <source>
        <dbReference type="Proteomes" id="UP000298340"/>
    </source>
</evidence>
<protein>
    <submittedName>
        <fullName evidence="2">Uncharacterized protein</fullName>
    </submittedName>
</protein>
<sequence length="161" mass="18814">MPRKRKEDAKMKINKSMLLVILLLITVSSVSQNKTEEKLLVNDFVKAVFFEKNTAKSIADSYIYFEPINNTKYSLSQRVKILDKHLKKIKEEKSSLLDAADFYVITYNDYKGDKIVFEKRTDNVFILVSKNKPIMYFSLINDKIISFDYIIKGKEGLFISY</sequence>
<gene>
    <name evidence="2" type="ORF">D0809_00360</name>
    <name evidence="1" type="ORF">EV142_11074</name>
</gene>
<dbReference type="OrthoDB" id="1367553at2"/>
<accession>A0A4Y7UI05</accession>
<keyword evidence="3" id="KW-1185">Reference proteome</keyword>
<dbReference type="EMBL" id="QWDN01000001">
    <property type="protein sequence ID" value="TEB45499.1"/>
    <property type="molecule type" value="Genomic_DNA"/>
</dbReference>
<comment type="caution">
    <text evidence="2">The sequence shown here is derived from an EMBL/GenBank/DDBJ whole genome shotgun (WGS) entry which is preliminary data.</text>
</comment>
<reference evidence="1 3" key="1">
    <citation type="journal article" date="2015" name="Stand. Genomic Sci.">
        <title>Genomic Encyclopedia of Bacterial and Archaeal Type Strains, Phase III: the genomes of soil and plant-associated and newly described type strains.</title>
        <authorList>
            <person name="Whitman W.B."/>
            <person name="Woyke T."/>
            <person name="Klenk H.P."/>
            <person name="Zhou Y."/>
            <person name="Lilburn T.G."/>
            <person name="Beck B.J."/>
            <person name="De Vos P."/>
            <person name="Vandamme P."/>
            <person name="Eisen J.A."/>
            <person name="Garrity G."/>
            <person name="Hugenholtz P."/>
            <person name="Kyrpides N.C."/>
        </authorList>
    </citation>
    <scope>NUCLEOTIDE SEQUENCE [LARGE SCALE GENOMIC DNA]</scope>
    <source>
        <strain evidence="1 3">P5626</strain>
    </source>
</reference>
<reference evidence="2 4" key="2">
    <citation type="journal article" date="2018" name="Syst. Appl. Microbiol.">
        <title>Flavobacterium circumlabens sp. nov. and Flavobacterium cupreum sp. nov., two psychrotrophic species isolated from Antarctic environmental samples.</title>
        <authorList>
            <person name="Kralova S."/>
            <person name="Busse H.J."/>
            <person name="Svec P."/>
            <person name="Maslanova I."/>
            <person name="Stankova E."/>
            <person name="Bartak M."/>
            <person name="Sedlacek I."/>
        </authorList>
    </citation>
    <scope>NUCLEOTIDE SEQUENCE [LARGE SCALE GENOMIC DNA]</scope>
    <source>
        <strain evidence="2 4">CCM 8828</strain>
    </source>
</reference>
<organism evidence="2 4">
    <name type="scientific">Flavobacterium circumlabens</name>
    <dbReference type="NCBI Taxonomy" id="2133765"/>
    <lineage>
        <taxon>Bacteria</taxon>
        <taxon>Pseudomonadati</taxon>
        <taxon>Bacteroidota</taxon>
        <taxon>Flavobacteriia</taxon>
        <taxon>Flavobacteriales</taxon>
        <taxon>Flavobacteriaceae</taxon>
        <taxon>Flavobacterium</taxon>
    </lineage>
</organism>
<evidence type="ECO:0000313" key="3">
    <source>
        <dbReference type="Proteomes" id="UP000295270"/>
    </source>
</evidence>
<evidence type="ECO:0000313" key="1">
    <source>
        <dbReference type="EMBL" id="TCN52536.1"/>
    </source>
</evidence>
<dbReference type="Proteomes" id="UP000295270">
    <property type="component" value="Unassembled WGS sequence"/>
</dbReference>